<dbReference type="SUPFAM" id="SSF52540">
    <property type="entry name" value="P-loop containing nucleoside triphosphate hydrolases"/>
    <property type="match status" value="1"/>
</dbReference>
<evidence type="ECO:0000256" key="2">
    <source>
        <dbReference type="SAM" id="MobiDB-lite"/>
    </source>
</evidence>
<dbReference type="Gene3D" id="3.40.50.300">
    <property type="entry name" value="P-loop containing nucleotide triphosphate hydrolases"/>
    <property type="match status" value="2"/>
</dbReference>
<name>A0A6C2UR11_9BACT</name>
<protein>
    <submittedName>
        <fullName evidence="4">Nuclease SbcCD subunit C</fullName>
    </submittedName>
</protein>
<evidence type="ECO:0000259" key="3">
    <source>
        <dbReference type="Pfam" id="PF13476"/>
    </source>
</evidence>
<reference evidence="4 5" key="1">
    <citation type="submission" date="2019-04" db="EMBL/GenBank/DDBJ databases">
        <authorList>
            <person name="Van Vliet M D."/>
        </authorList>
    </citation>
    <scope>NUCLEOTIDE SEQUENCE [LARGE SCALE GENOMIC DNA]</scope>
    <source>
        <strain evidence="4 5">F21</strain>
    </source>
</reference>
<sequence>MKILELRFKNLNSLYGEWCIDFTHPDFEANGLFAITGATGSGKTTILDALCLALYGQTPRLGKMTQSDNEVMSRQTGECFAEVLFETAKGTYRASWHQHRARKKAGAPLQSPKRELADAAGTILAEKLKEVQEKIDDVVGMGFDRFTRSILLAQGSFDSFLKADADERSPILEQITGTEIYTEISKLVHQRNSAENQKLNELKAGLDGIQMLGTDEREQIAFDLKQIEEKHKAEAEKRDAAKAALDCLKRIETLTNELEANRAEQETLRGDNEAFKPEAARLATAKRAQPLTVAHAKLVNFRNDLSKTAIELKAATDALPSLEKQQTKAAALFKVAVKLLNEKEAAQQELAPVLKQARALDTQIIGRLAIQKTENAALEQLKGEQKALRETEAENKAALEQLQARQTEAEIYQKEHAHDAGLVGQLAAILQSLEHLGKLSGEKDKAQKTAKQTATAATQATKTAAEEENNLAVVQKAFSKAETASREINREVETLLEGKPLPDWRTRHEELRLRINIEQRILVTRGAIEEKTAAVSGAEKELILKRSEQEGLQREQALVAENLKLQQKVESLEAEREALADGQPCPLCGALEHPYAAGLPARETSSLEKINAALSALANQINTLTEKQAGANADCKTLQTSLKKDEAELETLAPGSAEEAEQIASRIGQIEKLERADKEAKTALDHAREALNRQMLATQSAKQNVKTATEKAEETEAQRIKAETMLAGAESQLQQKIEPFGIPLSPETSSNLTVRRDQWIEAEEQAGKLKQTISNLQTTRASQAEQIGLQETRIRKQAEMLTVTGSLVVDLKAQRINLFGDRDPDAAEQEAQTVLDASRKEAAAAQTQLGESKQALMLARQNAQTLEKGKQEIQAQLVEAGPSFAAALTGAGFENEAAYLGARLDETEQSKLEARADELKHRHTHLAALEAEKAQQLQAEREQKHVESSPEEHALLVQSCEELLKEIGTLNNQLEQNRKATELHQSKLGEIEKQQIECNRWSTLHELIGSADGKKFRNFAQGLTFELMVSHANQQLSKMSDRYLLVRDKRQPLDLNVVDNYQAGEIRPVKNLSGGESFIVSLSLALGLSRMASKHIRVDSLFLDEGFGTLDEDALETALEALAELKQAGKLIGVISHVGALKERISTQINVHIASGGRNRLSGTGISSTKEKNHAKDDMGAVAH</sequence>
<accession>A0A6C2UR11</accession>
<feature type="coiled-coil region" evidence="1">
    <location>
        <begin position="224"/>
        <end position="271"/>
    </location>
</feature>
<gene>
    <name evidence="4" type="primary">sbcC</name>
    <name evidence="4" type="ORF">SCARR_04623</name>
</gene>
<dbReference type="PANTHER" id="PTHR32114">
    <property type="entry name" value="ABC TRANSPORTER ABCH.3"/>
    <property type="match status" value="1"/>
</dbReference>
<feature type="coiled-coil region" evidence="1">
    <location>
        <begin position="670"/>
        <end position="732"/>
    </location>
</feature>
<evidence type="ECO:0000313" key="4">
    <source>
        <dbReference type="EMBL" id="VGO22539.1"/>
    </source>
</evidence>
<feature type="compositionally biased region" description="Basic and acidic residues" evidence="2">
    <location>
        <begin position="1169"/>
        <end position="1184"/>
    </location>
</feature>
<dbReference type="EMBL" id="CAAHFH010000002">
    <property type="protein sequence ID" value="VGO22539.1"/>
    <property type="molecule type" value="Genomic_DNA"/>
</dbReference>
<dbReference type="InterPro" id="IPR027417">
    <property type="entry name" value="P-loop_NTPase"/>
</dbReference>
<proteinExistence type="predicted"/>
<dbReference type="GO" id="GO:0016887">
    <property type="term" value="F:ATP hydrolysis activity"/>
    <property type="evidence" value="ECO:0007669"/>
    <property type="project" value="InterPro"/>
</dbReference>
<dbReference type="PANTHER" id="PTHR32114:SF2">
    <property type="entry name" value="ABC TRANSPORTER ABCH.3"/>
    <property type="match status" value="1"/>
</dbReference>
<dbReference type="Proteomes" id="UP000346198">
    <property type="component" value="Unassembled WGS sequence"/>
</dbReference>
<dbReference type="GO" id="GO:0006302">
    <property type="term" value="P:double-strand break repair"/>
    <property type="evidence" value="ECO:0007669"/>
    <property type="project" value="InterPro"/>
</dbReference>
<dbReference type="RefSeq" id="WP_136063953.1">
    <property type="nucleotide sequence ID" value="NZ_CAAHFH010000002.1"/>
</dbReference>
<dbReference type="Pfam" id="PF13558">
    <property type="entry name" value="SbcC_Walker_B"/>
    <property type="match status" value="1"/>
</dbReference>
<feature type="domain" description="Rad50/SbcC-type AAA" evidence="3">
    <location>
        <begin position="6"/>
        <end position="230"/>
    </location>
</feature>
<feature type="region of interest" description="Disordered" evidence="2">
    <location>
        <begin position="1162"/>
        <end position="1184"/>
    </location>
</feature>
<keyword evidence="1" id="KW-0175">Coiled coil</keyword>
<feature type="coiled-coil region" evidence="1">
    <location>
        <begin position="374"/>
        <end position="415"/>
    </location>
</feature>
<evidence type="ECO:0000256" key="1">
    <source>
        <dbReference type="SAM" id="Coils"/>
    </source>
</evidence>
<feature type="coiled-coil region" evidence="1">
    <location>
        <begin position="555"/>
        <end position="582"/>
    </location>
</feature>
<dbReference type="InterPro" id="IPR038729">
    <property type="entry name" value="Rad50/SbcC_AAA"/>
</dbReference>
<keyword evidence="5" id="KW-1185">Reference proteome</keyword>
<dbReference type="Pfam" id="PF13476">
    <property type="entry name" value="AAA_23"/>
    <property type="match status" value="1"/>
</dbReference>
<dbReference type="AlphaFoldDB" id="A0A6C2UR11"/>
<evidence type="ECO:0000313" key="5">
    <source>
        <dbReference type="Proteomes" id="UP000346198"/>
    </source>
</evidence>
<organism evidence="4 5">
    <name type="scientific">Pontiella sulfatireligans</name>
    <dbReference type="NCBI Taxonomy" id="2750658"/>
    <lineage>
        <taxon>Bacteria</taxon>
        <taxon>Pseudomonadati</taxon>
        <taxon>Kiritimatiellota</taxon>
        <taxon>Kiritimatiellia</taxon>
        <taxon>Kiritimatiellales</taxon>
        <taxon>Pontiellaceae</taxon>
        <taxon>Pontiella</taxon>
    </lineage>
</organism>